<evidence type="ECO:0000256" key="2">
    <source>
        <dbReference type="SAM" id="Phobius"/>
    </source>
</evidence>
<dbReference type="InterPro" id="IPR012338">
    <property type="entry name" value="Beta-lactam/transpept-like"/>
</dbReference>
<dbReference type="InterPro" id="IPR052173">
    <property type="entry name" value="Beta-lactam_resp_regulator"/>
</dbReference>
<reference evidence="5 6" key="1">
    <citation type="submission" date="2019-11" db="EMBL/GenBank/DDBJ databases">
        <title>Gracilibacillus salitolerans sp. nov., a moderate halophile isolated from a saline soil in northwest China.</title>
        <authorList>
            <person name="Gan L."/>
        </authorList>
    </citation>
    <scope>NUCLEOTIDE SEQUENCE [LARGE SCALE GENOMIC DNA]</scope>
    <source>
        <strain evidence="5 6">SCU50</strain>
    </source>
</reference>
<feature type="transmembrane region" description="Helical" evidence="2">
    <location>
        <begin position="35"/>
        <end position="53"/>
    </location>
</feature>
<keyword evidence="2" id="KW-0472">Membrane</keyword>
<organism evidence="5 6">
    <name type="scientific">Gracilibacillus salitolerans</name>
    <dbReference type="NCBI Taxonomy" id="2663022"/>
    <lineage>
        <taxon>Bacteria</taxon>
        <taxon>Bacillati</taxon>
        <taxon>Bacillota</taxon>
        <taxon>Bacilli</taxon>
        <taxon>Bacillales</taxon>
        <taxon>Bacillaceae</taxon>
        <taxon>Gracilibacillus</taxon>
    </lineage>
</organism>
<dbReference type="RefSeq" id="WP_153792779.1">
    <property type="nucleotide sequence ID" value="NZ_CP045915.1"/>
</dbReference>
<feature type="transmembrane region" description="Helical" evidence="2">
    <location>
        <begin position="319"/>
        <end position="341"/>
    </location>
</feature>
<feature type="transmembrane region" description="Helical" evidence="2">
    <location>
        <begin position="111"/>
        <end position="131"/>
    </location>
</feature>
<comment type="similarity">
    <text evidence="1">Belongs to the peptidase M56 family.</text>
</comment>
<evidence type="ECO:0000259" key="4">
    <source>
        <dbReference type="Pfam" id="PF05569"/>
    </source>
</evidence>
<dbReference type="GO" id="GO:0008658">
    <property type="term" value="F:penicillin binding"/>
    <property type="evidence" value="ECO:0007669"/>
    <property type="project" value="InterPro"/>
</dbReference>
<dbReference type="InterPro" id="IPR008756">
    <property type="entry name" value="Peptidase_M56"/>
</dbReference>
<dbReference type="CDD" id="cd07341">
    <property type="entry name" value="M56_BlaR1_MecR1_like"/>
    <property type="match status" value="1"/>
</dbReference>
<dbReference type="Pfam" id="PF00905">
    <property type="entry name" value="Transpeptidase"/>
    <property type="match status" value="1"/>
</dbReference>
<keyword evidence="2" id="KW-0812">Transmembrane</keyword>
<dbReference type="NCBIfam" id="NF000326">
    <property type="entry name" value="blaR1_generic"/>
    <property type="match status" value="1"/>
</dbReference>
<name>A0A5Q2TSX8_9BACI</name>
<evidence type="ECO:0000313" key="6">
    <source>
        <dbReference type="Proteomes" id="UP000339690"/>
    </source>
</evidence>
<keyword evidence="6" id="KW-1185">Reference proteome</keyword>
<sequence>MSALHLAGYTFISSFVVIIILLIRKLFKNQLTSKWQYNLWFTLLIALTIPLLPTDLLDFGTKFTWNENQNSISPSSNPSRENLVTESERNWMQDLSISVNRFDLTLLNQSITIIWITGMLVMIALVIHAWIKLQRIKKSTSIVENQEIQTLFEQCKQSLHISRKPVLVNSPLIKSPLTFGIFKTYIILPCHAEAWLSKEDLKYILLHELCHYKYKDIATNYLVVLFQILYWYNPLVWIAFREMRLDREIACDSSVLKMLDQNHYVAYGNTIIKFADQAFLQNQFAIANQLASSKKQLKKRIERIATFTTESRLLKLKSIVIFLLLAGFVVNQIPVASAMPYGEDRIHFDNKQTVYEDLSTFFNGYDGSFVLYDLQKAQYLIYNKDKSVLRVSPNSTYKIYSALFALESGVITRNHNSMEWNGETYPYEAWNQNQNVFNAMENSVNWYFQKLDNKIGKENIQAYFQQINYGNQNVSGGMEGYWLESSLKISPIEQVQTLKDFYTNQFEFDEKNVELIKDAIKLETKDNVTLYGKTGTGTINDKNVNGWFIGYVEAKNNTYFFATNIESDHQAKGSIATNITKSILEDKNIY</sequence>
<gene>
    <name evidence="5" type="primary">blaR1</name>
    <name evidence="5" type="ORF">GI584_23085</name>
</gene>
<dbReference type="AlphaFoldDB" id="A0A5Q2TSX8"/>
<feature type="domain" description="Peptidase M56" evidence="4">
    <location>
        <begin position="11"/>
        <end position="303"/>
    </location>
</feature>
<accession>A0A5Q2TSX8</accession>
<evidence type="ECO:0000256" key="1">
    <source>
        <dbReference type="ARBA" id="ARBA00011075"/>
    </source>
</evidence>
<keyword evidence="2" id="KW-1133">Transmembrane helix</keyword>
<evidence type="ECO:0000259" key="3">
    <source>
        <dbReference type="Pfam" id="PF00905"/>
    </source>
</evidence>
<feature type="domain" description="Penicillin-binding protein transpeptidase" evidence="3">
    <location>
        <begin position="367"/>
        <end position="585"/>
    </location>
</feature>
<dbReference type="EMBL" id="CP045915">
    <property type="protein sequence ID" value="QGH36760.1"/>
    <property type="molecule type" value="Genomic_DNA"/>
</dbReference>
<dbReference type="InterPro" id="IPR001460">
    <property type="entry name" value="PCN-bd_Tpept"/>
</dbReference>
<protein>
    <submittedName>
        <fullName evidence="5">BlaR1 family beta-lactam sensor/signal transducer</fullName>
    </submittedName>
</protein>
<feature type="transmembrane region" description="Helical" evidence="2">
    <location>
        <begin position="221"/>
        <end position="240"/>
    </location>
</feature>
<proteinExistence type="inferred from homology"/>
<dbReference type="SUPFAM" id="SSF56601">
    <property type="entry name" value="beta-lactamase/transpeptidase-like"/>
    <property type="match status" value="1"/>
</dbReference>
<dbReference type="PANTHER" id="PTHR34978:SF3">
    <property type="entry name" value="SLR0241 PROTEIN"/>
    <property type="match status" value="1"/>
</dbReference>
<dbReference type="Proteomes" id="UP000339690">
    <property type="component" value="Chromosome"/>
</dbReference>
<dbReference type="Pfam" id="PF05569">
    <property type="entry name" value="Peptidase_M56"/>
    <property type="match status" value="1"/>
</dbReference>
<dbReference type="KEGG" id="grc:GI584_23085"/>
<dbReference type="PANTHER" id="PTHR34978">
    <property type="entry name" value="POSSIBLE SENSOR-TRANSDUCER PROTEIN BLAR"/>
    <property type="match status" value="1"/>
</dbReference>
<dbReference type="Gene3D" id="3.40.710.10">
    <property type="entry name" value="DD-peptidase/beta-lactamase superfamily"/>
    <property type="match status" value="1"/>
</dbReference>
<feature type="transmembrane region" description="Helical" evidence="2">
    <location>
        <begin position="6"/>
        <end position="23"/>
    </location>
</feature>
<evidence type="ECO:0000313" key="5">
    <source>
        <dbReference type="EMBL" id="QGH36760.1"/>
    </source>
</evidence>